<dbReference type="Pfam" id="PF22705">
    <property type="entry name" value="C2-set_3"/>
    <property type="match status" value="1"/>
</dbReference>
<evidence type="ECO:0000256" key="6">
    <source>
        <dbReference type="ARBA" id="ARBA00023319"/>
    </source>
</evidence>
<evidence type="ECO:0000256" key="2">
    <source>
        <dbReference type="ARBA" id="ARBA00022729"/>
    </source>
</evidence>
<evidence type="ECO:0000259" key="8">
    <source>
        <dbReference type="PROSITE" id="PS50835"/>
    </source>
</evidence>
<dbReference type="Gene3D" id="2.60.40.10">
    <property type="entry name" value="Immunoglobulins"/>
    <property type="match status" value="2"/>
</dbReference>
<dbReference type="InterPro" id="IPR053896">
    <property type="entry name" value="BTN3A2-like_Ig-C"/>
</dbReference>
<dbReference type="InterPro" id="IPR013783">
    <property type="entry name" value="Ig-like_fold"/>
</dbReference>
<dbReference type="SMART" id="SM00409">
    <property type="entry name" value="IG"/>
    <property type="match status" value="1"/>
</dbReference>
<dbReference type="PANTHER" id="PTHR24100">
    <property type="entry name" value="BUTYROPHILIN"/>
    <property type="match status" value="1"/>
</dbReference>
<keyword evidence="7" id="KW-1133">Transmembrane helix</keyword>
<dbReference type="InterPro" id="IPR003599">
    <property type="entry name" value="Ig_sub"/>
</dbReference>
<keyword evidence="10" id="KW-1185">Reference proteome</keyword>
<keyword evidence="6" id="KW-0393">Immunoglobulin domain</keyword>
<protein>
    <recommendedName>
        <fullName evidence="8">Ig-like domain-containing protein</fullName>
    </recommendedName>
</protein>
<evidence type="ECO:0000313" key="9">
    <source>
        <dbReference type="Ensembl" id="ENSEEEP00000059746.1"/>
    </source>
</evidence>
<dbReference type="InterPro" id="IPR007110">
    <property type="entry name" value="Ig-like_dom"/>
</dbReference>
<dbReference type="RefSeq" id="XP_035387727.1">
    <property type="nucleotide sequence ID" value="XM_035531834.1"/>
</dbReference>
<dbReference type="FunFam" id="2.60.40.10:FF:000142">
    <property type="entry name" value="V-set domain-containing T-cell activation inhibitor 1"/>
    <property type="match status" value="1"/>
</dbReference>
<dbReference type="GO" id="GO:0001817">
    <property type="term" value="P:regulation of cytokine production"/>
    <property type="evidence" value="ECO:0007669"/>
    <property type="project" value="TreeGrafter"/>
</dbReference>
<proteinExistence type="predicted"/>
<dbReference type="PANTHER" id="PTHR24100:SF145">
    <property type="entry name" value="CD276 ANTIGEN"/>
    <property type="match status" value="1"/>
</dbReference>
<dbReference type="SMART" id="SM00406">
    <property type="entry name" value="IGv"/>
    <property type="match status" value="1"/>
</dbReference>
<dbReference type="GO" id="GO:0005102">
    <property type="term" value="F:signaling receptor binding"/>
    <property type="evidence" value="ECO:0007669"/>
    <property type="project" value="TreeGrafter"/>
</dbReference>
<evidence type="ECO:0000256" key="4">
    <source>
        <dbReference type="ARBA" id="ARBA00023157"/>
    </source>
</evidence>
<keyword evidence="2" id="KW-0732">Signal</keyword>
<dbReference type="InterPro" id="IPR050504">
    <property type="entry name" value="IgSF_BTN/MOG"/>
</dbReference>
<dbReference type="Proteomes" id="UP000314983">
    <property type="component" value="Chromosome 11"/>
</dbReference>
<dbReference type="GO" id="GO:1903037">
    <property type="term" value="P:regulation of leukocyte cell-cell adhesion"/>
    <property type="evidence" value="ECO:0007669"/>
    <property type="project" value="UniProtKB-ARBA"/>
</dbReference>
<feature type="transmembrane region" description="Helical" evidence="7">
    <location>
        <begin position="252"/>
        <end position="276"/>
    </location>
</feature>
<reference evidence="9" key="3">
    <citation type="submission" date="2025-09" db="UniProtKB">
        <authorList>
            <consortium name="Ensembl"/>
        </authorList>
    </citation>
    <scope>IDENTIFICATION</scope>
</reference>
<comment type="subcellular location">
    <subcellularLocation>
        <location evidence="1">Membrane</location>
    </subcellularLocation>
</comment>
<reference evidence="9 10" key="1">
    <citation type="submission" date="2020-05" db="EMBL/GenBank/DDBJ databases">
        <title>Electrophorus electricus (electric eel) genome, fEleEle1, primary haplotype.</title>
        <authorList>
            <person name="Myers G."/>
            <person name="Meyer A."/>
            <person name="Fedrigo O."/>
            <person name="Formenti G."/>
            <person name="Rhie A."/>
            <person name="Tracey A."/>
            <person name="Sims Y."/>
            <person name="Jarvis E.D."/>
        </authorList>
    </citation>
    <scope>NUCLEOTIDE SEQUENCE [LARGE SCALE GENOMIC DNA]</scope>
</reference>
<dbReference type="Pfam" id="PF07686">
    <property type="entry name" value="V-set"/>
    <property type="match status" value="1"/>
</dbReference>
<dbReference type="PROSITE" id="PS50835">
    <property type="entry name" value="IG_LIKE"/>
    <property type="match status" value="1"/>
</dbReference>
<feature type="domain" description="Ig-like" evidence="8">
    <location>
        <begin position="30"/>
        <end position="150"/>
    </location>
</feature>
<keyword evidence="7" id="KW-0812">Transmembrane</keyword>
<keyword evidence="5" id="KW-0325">Glycoprotein</keyword>
<organism evidence="9 10">
    <name type="scientific">Electrophorus electricus</name>
    <name type="common">Electric eel</name>
    <name type="synonym">Gymnotus electricus</name>
    <dbReference type="NCBI Taxonomy" id="8005"/>
    <lineage>
        <taxon>Eukaryota</taxon>
        <taxon>Metazoa</taxon>
        <taxon>Chordata</taxon>
        <taxon>Craniata</taxon>
        <taxon>Vertebrata</taxon>
        <taxon>Euteleostomi</taxon>
        <taxon>Actinopterygii</taxon>
        <taxon>Neopterygii</taxon>
        <taxon>Teleostei</taxon>
        <taxon>Ostariophysi</taxon>
        <taxon>Gymnotiformes</taxon>
        <taxon>Gymnotoidei</taxon>
        <taxon>Gymnotidae</taxon>
        <taxon>Electrophorus</taxon>
    </lineage>
</organism>
<keyword evidence="3 7" id="KW-0472">Membrane</keyword>
<dbReference type="Ensembl" id="ENSEEET00000061048.1">
    <property type="protein sequence ID" value="ENSEEEP00000059746.1"/>
    <property type="gene ID" value="ENSEEEG00000012218.2"/>
</dbReference>
<evidence type="ECO:0000313" key="10">
    <source>
        <dbReference type="Proteomes" id="UP000314983"/>
    </source>
</evidence>
<accession>A0AAY5ES10</accession>
<evidence type="ECO:0000256" key="5">
    <source>
        <dbReference type="ARBA" id="ARBA00023180"/>
    </source>
</evidence>
<dbReference type="AlphaFoldDB" id="A0AAY5ES10"/>
<dbReference type="GO" id="GO:0009897">
    <property type="term" value="C:external side of plasma membrane"/>
    <property type="evidence" value="ECO:0007669"/>
    <property type="project" value="TreeGrafter"/>
</dbReference>
<dbReference type="GeneTree" id="ENSGT00940000154641"/>
<evidence type="ECO:0000256" key="3">
    <source>
        <dbReference type="ARBA" id="ARBA00023136"/>
    </source>
</evidence>
<name>A0AAY5ES10_ELEEL</name>
<sequence>MVVVTDKVGHSARVCTGVWLRGALLWILSSRVVSYHVTVPEEQVVAVRGSSVVLGCEFTPDPEAAPNFPDLVVNWQRVEDSQVVHSFYYGQDQLERQGRAYWNRTALFISELGRGNASLQIGPVDPGDVGRYFCVVSTKDGTDRAELQLNYAAFYTEPQLSIDVNSSSMTVRYKAEGFPKPEVRWVGAQGEDLQHHEELSCREAGLCHLTSSYMAETHSLNVTFMLKNQLLKQDLKRPVNVSYTDGNGSFHFLVKVTATLAVFCTVLCIAVLVACWQHCRK</sequence>
<reference evidence="9" key="2">
    <citation type="submission" date="2025-08" db="UniProtKB">
        <authorList>
            <consortium name="Ensembl"/>
        </authorList>
    </citation>
    <scope>IDENTIFICATION</scope>
</reference>
<dbReference type="InterPro" id="IPR036179">
    <property type="entry name" value="Ig-like_dom_sf"/>
</dbReference>
<evidence type="ECO:0000256" key="1">
    <source>
        <dbReference type="ARBA" id="ARBA00004370"/>
    </source>
</evidence>
<keyword evidence="4" id="KW-1015">Disulfide bond</keyword>
<dbReference type="SUPFAM" id="SSF48726">
    <property type="entry name" value="Immunoglobulin"/>
    <property type="match status" value="1"/>
</dbReference>
<dbReference type="InterPro" id="IPR013106">
    <property type="entry name" value="Ig_V-set"/>
</dbReference>
<dbReference type="GO" id="GO:0050852">
    <property type="term" value="P:T cell receptor signaling pathway"/>
    <property type="evidence" value="ECO:0007669"/>
    <property type="project" value="TreeGrafter"/>
</dbReference>
<dbReference type="GO" id="GO:0050863">
    <property type="term" value="P:regulation of T cell activation"/>
    <property type="evidence" value="ECO:0007669"/>
    <property type="project" value="UniProtKB-ARBA"/>
</dbReference>
<gene>
    <name evidence="9" type="primary">LOC118242239</name>
</gene>
<dbReference type="GeneID" id="118242239"/>
<evidence type="ECO:0000256" key="7">
    <source>
        <dbReference type="SAM" id="Phobius"/>
    </source>
</evidence>